<sequence>MTKHINVRYHFLRIEKRIKVKKVGTADNPADMFTKPVPHGKFQVPTLLGLAECLEWVTPPYVALMAGEREGAEYIKDFRGRGFKLRWRFVDVT</sequence>
<reference evidence="1 2" key="1">
    <citation type="submission" date="2024-04" db="EMBL/GenBank/DDBJ databases">
        <authorList>
            <person name="Fracassetti M."/>
        </authorList>
    </citation>
    <scope>NUCLEOTIDE SEQUENCE [LARGE SCALE GENOMIC DNA]</scope>
</reference>
<evidence type="ECO:0000313" key="1">
    <source>
        <dbReference type="EMBL" id="CAL1376249.1"/>
    </source>
</evidence>
<dbReference type="Proteomes" id="UP001497516">
    <property type="component" value="Chromosome 3"/>
</dbReference>
<name>A0AAV2DRS7_9ROSI</name>
<dbReference type="AlphaFoldDB" id="A0AAV2DRS7"/>
<proteinExistence type="predicted"/>
<dbReference type="EMBL" id="OZ034816">
    <property type="protein sequence ID" value="CAL1376249.1"/>
    <property type="molecule type" value="Genomic_DNA"/>
</dbReference>
<accession>A0AAV2DRS7</accession>
<keyword evidence="2" id="KW-1185">Reference proteome</keyword>
<gene>
    <name evidence="1" type="ORF">LTRI10_LOCUS17993</name>
</gene>
<evidence type="ECO:0000313" key="2">
    <source>
        <dbReference type="Proteomes" id="UP001497516"/>
    </source>
</evidence>
<protein>
    <submittedName>
        <fullName evidence="1">Uncharacterized protein</fullName>
    </submittedName>
</protein>
<organism evidence="1 2">
    <name type="scientific">Linum trigynum</name>
    <dbReference type="NCBI Taxonomy" id="586398"/>
    <lineage>
        <taxon>Eukaryota</taxon>
        <taxon>Viridiplantae</taxon>
        <taxon>Streptophyta</taxon>
        <taxon>Embryophyta</taxon>
        <taxon>Tracheophyta</taxon>
        <taxon>Spermatophyta</taxon>
        <taxon>Magnoliopsida</taxon>
        <taxon>eudicotyledons</taxon>
        <taxon>Gunneridae</taxon>
        <taxon>Pentapetalae</taxon>
        <taxon>rosids</taxon>
        <taxon>fabids</taxon>
        <taxon>Malpighiales</taxon>
        <taxon>Linaceae</taxon>
        <taxon>Linum</taxon>
    </lineage>
</organism>